<dbReference type="Proteomes" id="UP000033187">
    <property type="component" value="Chromosome 1"/>
</dbReference>
<dbReference type="Pfam" id="PF00487">
    <property type="entry name" value="FA_desaturase"/>
    <property type="match status" value="2"/>
</dbReference>
<keyword evidence="4" id="KW-1185">Reference proteome</keyword>
<dbReference type="GO" id="GO:0008610">
    <property type="term" value="P:lipid biosynthetic process"/>
    <property type="evidence" value="ECO:0007669"/>
    <property type="project" value="UniProtKB-ARBA"/>
</dbReference>
<evidence type="ECO:0000313" key="4">
    <source>
        <dbReference type="Proteomes" id="UP000033187"/>
    </source>
</evidence>
<dbReference type="RefSeq" id="WP_052743600.1">
    <property type="nucleotide sequence ID" value="NZ_LN829118.1"/>
</dbReference>
<protein>
    <submittedName>
        <fullName evidence="3">Fatty acid desaturase</fullName>
    </submittedName>
</protein>
<feature type="transmembrane region" description="Helical" evidence="1">
    <location>
        <begin position="39"/>
        <end position="59"/>
    </location>
</feature>
<accession>A0A0D6JBD8</accession>
<dbReference type="PANTHER" id="PTHR19353:SF19">
    <property type="entry name" value="DELTA(5) FATTY ACID DESATURASE C-RELATED"/>
    <property type="match status" value="1"/>
</dbReference>
<dbReference type="InterPro" id="IPR012171">
    <property type="entry name" value="Fatty_acid_desaturase"/>
</dbReference>
<gene>
    <name evidence="3" type="ORF">YBN1229_v1_0319</name>
</gene>
<feature type="domain" description="Fatty acid desaturase" evidence="2">
    <location>
        <begin position="276"/>
        <end position="401"/>
    </location>
</feature>
<keyword evidence="1" id="KW-0812">Transmembrane</keyword>
<feature type="transmembrane region" description="Helical" evidence="1">
    <location>
        <begin position="287"/>
        <end position="307"/>
    </location>
</feature>
<dbReference type="AlphaFoldDB" id="A0A0D6JBD8"/>
<dbReference type="KEGG" id="fil:BN1229_v1_0314"/>
<keyword evidence="1" id="KW-0472">Membrane</keyword>
<feature type="transmembrane region" description="Helical" evidence="1">
    <location>
        <begin position="216"/>
        <end position="235"/>
    </location>
</feature>
<proteinExistence type="predicted"/>
<dbReference type="OrthoDB" id="9792534at2"/>
<keyword evidence="1" id="KW-1133">Transmembrane helix</keyword>
<evidence type="ECO:0000256" key="1">
    <source>
        <dbReference type="SAM" id="Phobius"/>
    </source>
</evidence>
<dbReference type="EMBL" id="LN829119">
    <property type="protein sequence ID" value="CPR15350.1"/>
    <property type="molecule type" value="Genomic_DNA"/>
</dbReference>
<dbReference type="GO" id="GO:0016020">
    <property type="term" value="C:membrane"/>
    <property type="evidence" value="ECO:0007669"/>
    <property type="project" value="TreeGrafter"/>
</dbReference>
<name>A0A0D6JBD8_9HYPH</name>
<sequence>MGSQSTAVQNGIDADVDMDTKRDYRAVIRSLKERDNYTNFAYIAQVWAIIIGTIVLTVWSFSVVAWEGLGWWWNIPMVVVAVFVIGASQHQLGGIVHEGTHFILFENRKLNELASDWFGAFPIYTSTYAFRLHHLAHHQFVNDPERDPNFSQAKDSGHWLDFPVAHIDLVWGIIRQLNPVLLVSYIAARARYSALGVDTNPYADPKSPGSPWAIRWGVLYAVMVPFAVIALLSAGELGYADSASMTAWAMGIIVVATAVLVVYYAVIPDDAFAKSRLDPIISHRATAISRLSFMAILYSGLTLGEYYSGGMPMWGYFGLFWILPLFSTFPLFMILREWVQHGNADRGRYTNSRIFLVNPFVRYAVFPFGMDYHLPHHLMAAVPHYKLKGLHELLLEKDAQYSSRAQVVEGWSLHKGTQDNPTIVDVLGPDFAPSGNTAYVDDATLEYASVNDKDAIAAQKQESLNNH</sequence>
<feature type="transmembrane region" description="Helical" evidence="1">
    <location>
        <begin position="71"/>
        <end position="88"/>
    </location>
</feature>
<feature type="domain" description="Fatty acid desaturase" evidence="2">
    <location>
        <begin position="77"/>
        <end position="262"/>
    </location>
</feature>
<organism evidence="3 4">
    <name type="scientific">Candidatus Filomicrobium marinum</name>
    <dbReference type="NCBI Taxonomy" id="1608628"/>
    <lineage>
        <taxon>Bacteria</taxon>
        <taxon>Pseudomonadati</taxon>
        <taxon>Pseudomonadota</taxon>
        <taxon>Alphaproteobacteria</taxon>
        <taxon>Hyphomicrobiales</taxon>
        <taxon>Hyphomicrobiaceae</taxon>
        <taxon>Filomicrobium</taxon>
    </lineage>
</organism>
<dbReference type="KEGG" id="fiy:BN1229_v1_0319"/>
<dbReference type="InterPro" id="IPR005804">
    <property type="entry name" value="FA_desaturase_dom"/>
</dbReference>
<evidence type="ECO:0000259" key="2">
    <source>
        <dbReference type="Pfam" id="PF00487"/>
    </source>
</evidence>
<dbReference type="PANTHER" id="PTHR19353">
    <property type="entry name" value="FATTY ACID DESATURASE 2"/>
    <property type="match status" value="1"/>
</dbReference>
<dbReference type="GO" id="GO:0016717">
    <property type="term" value="F:oxidoreductase activity, acting on paired donors, with oxidation of a pair of donors resulting in the reduction of molecular oxygen to two molecules of water"/>
    <property type="evidence" value="ECO:0007669"/>
    <property type="project" value="TreeGrafter"/>
</dbReference>
<evidence type="ECO:0000313" key="3">
    <source>
        <dbReference type="EMBL" id="CPR15350.1"/>
    </source>
</evidence>
<feature type="transmembrane region" description="Helical" evidence="1">
    <location>
        <begin position="313"/>
        <end position="335"/>
    </location>
</feature>
<feature type="transmembrane region" description="Helical" evidence="1">
    <location>
        <begin position="247"/>
        <end position="266"/>
    </location>
</feature>
<reference evidence="4" key="1">
    <citation type="submission" date="2015-02" db="EMBL/GenBank/DDBJ databases">
        <authorList>
            <person name="Chooi Y.-H."/>
        </authorList>
    </citation>
    <scope>NUCLEOTIDE SEQUENCE [LARGE SCALE GENOMIC DNA]</scope>
    <source>
        <strain evidence="4">strain Y</strain>
    </source>
</reference>